<dbReference type="Pfam" id="PF02002">
    <property type="entry name" value="TFIIE_alpha"/>
    <property type="match status" value="1"/>
</dbReference>
<reference evidence="6 7" key="1">
    <citation type="submission" date="2021-12" db="EMBL/GenBank/DDBJ databases">
        <title>High titer production of polyol ester of fatty acids by Rhodotorula paludigena BS15 towards product separation-free biomass refinery.</title>
        <authorList>
            <person name="Mano J."/>
            <person name="Ono H."/>
            <person name="Tanaka T."/>
            <person name="Naito K."/>
            <person name="Sushida H."/>
            <person name="Ike M."/>
            <person name="Tokuyasu K."/>
            <person name="Kitaoka M."/>
        </authorList>
    </citation>
    <scope>NUCLEOTIDE SEQUENCE [LARGE SCALE GENOMIC DNA]</scope>
    <source>
        <strain evidence="6 7">BS15</strain>
    </source>
</reference>
<evidence type="ECO:0000256" key="3">
    <source>
        <dbReference type="ARBA" id="ARBA00023163"/>
    </source>
</evidence>
<evidence type="ECO:0000313" key="6">
    <source>
        <dbReference type="EMBL" id="GJN89274.1"/>
    </source>
</evidence>
<comment type="similarity">
    <text evidence="1">Belongs to the TFIIE alpha subunit family.</text>
</comment>
<feature type="region of interest" description="Disordered" evidence="4">
    <location>
        <begin position="328"/>
        <end position="489"/>
    </location>
</feature>
<dbReference type="GO" id="GO:0006367">
    <property type="term" value="P:transcription initiation at RNA polymerase II promoter"/>
    <property type="evidence" value="ECO:0007669"/>
    <property type="project" value="InterPro"/>
</dbReference>
<sequence>MASAAPSSVQGQDGLDTARLLVQKIVRTFYGNRAAILVDQLVQKEVFRDEEVAKRLGMQIKDITKIAHRLVEDQIVQIHRRSEMRDNGMMKAQQRGYYYVDYSKATDVIKWRMWRIQQTIDVKLRNELDAQGYVCPLCKASYTPLDAASLYDPMRNLLACGVCQTEVVNNENEEDVKGNKDRMQRLNRQTKGIVDLLKKLEKVQLPRFNVEAYLAIHGPALGITAAAAAEANGTAAPQAAVVKVHLAGDDDEANEKARRERELQQKRAQNALPSWIAQSTISSAPEQPGVSAPAGEGDRAQIEPFSSSAAAGGATLRMGDEDKPSAAALAAAAGGSDPAEAGDADLDAYYASLENAQPAEDQSTPVSASATPAAFAGEADSPDFDSLAGTPSAMDATRAGTEEQADADVVSSAKRDREDEEDDDEDSGASKRARLDGSLSASATDSPAVAAVDTSEPLAAGAEEEEEDDDDFDEFEPGGGDPNQLISVNGKMMPFSEVTEDMTGDMAYWEVYQQVNA</sequence>
<keyword evidence="7" id="KW-1185">Reference proteome</keyword>
<dbReference type="Gene3D" id="1.10.10.10">
    <property type="entry name" value="Winged helix-like DNA-binding domain superfamily/Winged helix DNA-binding domain"/>
    <property type="match status" value="1"/>
</dbReference>
<dbReference type="InterPro" id="IPR017919">
    <property type="entry name" value="TFIIE/TFIIEa_HTH"/>
</dbReference>
<dbReference type="SUPFAM" id="SSF57783">
    <property type="entry name" value="Zinc beta-ribbon"/>
    <property type="match status" value="1"/>
</dbReference>
<protein>
    <recommendedName>
        <fullName evidence="5">HTH TFE/IIEalpha-type domain-containing protein</fullName>
    </recommendedName>
</protein>
<evidence type="ECO:0000256" key="1">
    <source>
        <dbReference type="ARBA" id="ARBA00008947"/>
    </source>
</evidence>
<feature type="compositionally biased region" description="Acidic residues" evidence="4">
    <location>
        <begin position="418"/>
        <end position="427"/>
    </location>
</feature>
<dbReference type="GO" id="GO:0005673">
    <property type="term" value="C:transcription factor TFIIE complex"/>
    <property type="evidence" value="ECO:0007669"/>
    <property type="project" value="TreeGrafter"/>
</dbReference>
<proteinExistence type="inferred from homology"/>
<comment type="caution">
    <text evidence="6">The sequence shown here is derived from an EMBL/GenBank/DDBJ whole genome shotgun (WGS) entry which is preliminary data.</text>
</comment>
<feature type="domain" description="HTH TFE/IIEalpha-type" evidence="5">
    <location>
        <begin position="18"/>
        <end position="110"/>
    </location>
</feature>
<feature type="region of interest" description="Disordered" evidence="4">
    <location>
        <begin position="250"/>
        <end position="271"/>
    </location>
</feature>
<dbReference type="AlphaFoldDB" id="A0AAV5GFG7"/>
<dbReference type="InterPro" id="IPR036388">
    <property type="entry name" value="WH-like_DNA-bd_sf"/>
</dbReference>
<organism evidence="6 7">
    <name type="scientific">Rhodotorula paludigena</name>
    <dbReference type="NCBI Taxonomy" id="86838"/>
    <lineage>
        <taxon>Eukaryota</taxon>
        <taxon>Fungi</taxon>
        <taxon>Dikarya</taxon>
        <taxon>Basidiomycota</taxon>
        <taxon>Pucciniomycotina</taxon>
        <taxon>Microbotryomycetes</taxon>
        <taxon>Sporidiobolales</taxon>
        <taxon>Sporidiobolaceae</taxon>
        <taxon>Rhodotorula</taxon>
    </lineage>
</organism>
<evidence type="ECO:0000313" key="7">
    <source>
        <dbReference type="Proteomes" id="UP001342314"/>
    </source>
</evidence>
<dbReference type="InterPro" id="IPR013083">
    <property type="entry name" value="Znf_RING/FYVE/PHD"/>
</dbReference>
<feature type="compositionally biased region" description="Low complexity" evidence="4">
    <location>
        <begin position="368"/>
        <end position="379"/>
    </location>
</feature>
<dbReference type="InterPro" id="IPR024550">
    <property type="entry name" value="TFIIEa/SarR/Rpc3_HTH_dom"/>
</dbReference>
<feature type="compositionally biased region" description="Acidic residues" evidence="4">
    <location>
        <begin position="462"/>
        <end position="476"/>
    </location>
</feature>
<dbReference type="Gene3D" id="3.30.40.10">
    <property type="entry name" value="Zinc/RING finger domain, C3HC4 (zinc finger)"/>
    <property type="match status" value="1"/>
</dbReference>
<name>A0AAV5GFG7_9BASI</name>
<dbReference type="Proteomes" id="UP001342314">
    <property type="component" value="Unassembled WGS sequence"/>
</dbReference>
<dbReference type="SMART" id="SM00531">
    <property type="entry name" value="TFIIE"/>
    <property type="match status" value="1"/>
</dbReference>
<dbReference type="PANTHER" id="PTHR13097:SF7">
    <property type="entry name" value="GENERAL TRANSCRIPTION FACTOR IIE SUBUNIT 1"/>
    <property type="match status" value="1"/>
</dbReference>
<keyword evidence="2" id="KW-0805">Transcription regulation</keyword>
<evidence type="ECO:0000256" key="4">
    <source>
        <dbReference type="SAM" id="MobiDB-lite"/>
    </source>
</evidence>
<dbReference type="InterPro" id="IPR039997">
    <property type="entry name" value="TFE"/>
</dbReference>
<dbReference type="PANTHER" id="PTHR13097">
    <property type="entry name" value="TRANSCRIPTION INITIATION FACTOR IIE, ALPHA SUBUNIT"/>
    <property type="match status" value="1"/>
</dbReference>
<feature type="compositionally biased region" description="Low complexity" evidence="4">
    <location>
        <begin position="328"/>
        <end position="339"/>
    </location>
</feature>
<feature type="compositionally biased region" description="Basic and acidic residues" evidence="4">
    <location>
        <begin position="254"/>
        <end position="265"/>
    </location>
</feature>
<dbReference type="InterPro" id="IPR002853">
    <property type="entry name" value="TFIIE_asu"/>
</dbReference>
<gene>
    <name evidence="6" type="ORF">Rhopal_002253-T1</name>
</gene>
<accession>A0AAV5GFG7</accession>
<dbReference type="EMBL" id="BQKY01000004">
    <property type="protein sequence ID" value="GJN89274.1"/>
    <property type="molecule type" value="Genomic_DNA"/>
</dbReference>
<evidence type="ECO:0000256" key="2">
    <source>
        <dbReference type="ARBA" id="ARBA00023015"/>
    </source>
</evidence>
<dbReference type="PROSITE" id="PS51344">
    <property type="entry name" value="HTH_TFE_IIE"/>
    <property type="match status" value="1"/>
</dbReference>
<evidence type="ECO:0000259" key="5">
    <source>
        <dbReference type="PROSITE" id="PS51344"/>
    </source>
</evidence>
<keyword evidence="3" id="KW-0804">Transcription</keyword>